<gene>
    <name evidence="2" type="ORF">UFOPK3268_00407</name>
    <name evidence="3" type="ORF">UFOPK3752_00045</name>
    <name evidence="4" type="ORF">UFOPK4150_00535</name>
</gene>
<dbReference type="PROSITE" id="PS51163">
    <property type="entry name" value="YRDC"/>
    <property type="match status" value="1"/>
</dbReference>
<protein>
    <submittedName>
        <fullName evidence="2">Unannotated protein</fullName>
    </submittedName>
</protein>
<organism evidence="2">
    <name type="scientific">freshwater metagenome</name>
    <dbReference type="NCBI Taxonomy" id="449393"/>
    <lineage>
        <taxon>unclassified sequences</taxon>
        <taxon>metagenomes</taxon>
        <taxon>ecological metagenomes</taxon>
    </lineage>
</organism>
<accession>A0A6J7BR26</accession>
<dbReference type="InterPro" id="IPR052532">
    <property type="entry name" value="SUA5_domain"/>
</dbReference>
<feature type="domain" description="YrdC-like" evidence="1">
    <location>
        <begin position="14"/>
        <end position="200"/>
    </location>
</feature>
<dbReference type="EMBL" id="CAFBIZ010000033">
    <property type="protein sequence ID" value="CAB4847361.1"/>
    <property type="molecule type" value="Genomic_DNA"/>
</dbReference>
<evidence type="ECO:0000313" key="2">
    <source>
        <dbReference type="EMBL" id="CAB4847361.1"/>
    </source>
</evidence>
<dbReference type="Pfam" id="PF01300">
    <property type="entry name" value="Sua5_yciO_yrdC"/>
    <property type="match status" value="1"/>
</dbReference>
<dbReference type="InterPro" id="IPR017945">
    <property type="entry name" value="DHBP_synth_RibB-like_a/b_dom"/>
</dbReference>
<dbReference type="PANTHER" id="PTHR42828">
    <property type="entry name" value="DHBP SYNTHASE RIBB-LIKE ALPHA/BETA DOMAIN-CONTAINING PROTEIN"/>
    <property type="match status" value="1"/>
</dbReference>
<dbReference type="InterPro" id="IPR006070">
    <property type="entry name" value="Sua5-like_dom"/>
</dbReference>
<dbReference type="EMBL" id="CAFBND010000001">
    <property type="protein sequence ID" value="CAB4924550.1"/>
    <property type="molecule type" value="Genomic_DNA"/>
</dbReference>
<evidence type="ECO:0000313" key="4">
    <source>
        <dbReference type="EMBL" id="CAB5025816.1"/>
    </source>
</evidence>
<evidence type="ECO:0000259" key="1">
    <source>
        <dbReference type="PROSITE" id="PS51163"/>
    </source>
</evidence>
<dbReference type="PANTHER" id="PTHR42828:SF3">
    <property type="entry name" value="THREONYLCARBAMOYL-AMP SYNTHASE"/>
    <property type="match status" value="1"/>
</dbReference>
<dbReference type="EMBL" id="CAFBPU010000008">
    <property type="protein sequence ID" value="CAB5025816.1"/>
    <property type="molecule type" value="Genomic_DNA"/>
</dbReference>
<reference evidence="2" key="1">
    <citation type="submission" date="2020-05" db="EMBL/GenBank/DDBJ databases">
        <authorList>
            <person name="Chiriac C."/>
            <person name="Salcher M."/>
            <person name="Ghai R."/>
            <person name="Kavagutti S V."/>
        </authorList>
    </citation>
    <scope>NUCLEOTIDE SEQUENCE</scope>
</reference>
<name>A0A6J7BR26_9ZZZZ</name>
<evidence type="ECO:0000313" key="3">
    <source>
        <dbReference type="EMBL" id="CAB4924550.1"/>
    </source>
</evidence>
<dbReference type="GO" id="GO:0003725">
    <property type="term" value="F:double-stranded RNA binding"/>
    <property type="evidence" value="ECO:0007669"/>
    <property type="project" value="InterPro"/>
</dbReference>
<sequence>MARYFDVHPDNPQPRMITQVADLVREGGLIAYPTDTTFALGCQIGNAKGLERINEIRRLDPKHHFTLVCRDFAQMSQFVQVSNSAFRLVKACTPGAYTFILPATKEVPRRLLHPKKLTVGVRIPRHTVLQALLSELGEPMLSSTLLMPGDEEPMTAGWEIKERLDNLVDAVVDAGDCGSEMTSVVDLSGAEPEIVRRGAGDLSRFE</sequence>
<dbReference type="SUPFAM" id="SSF55821">
    <property type="entry name" value="YrdC/RibB"/>
    <property type="match status" value="1"/>
</dbReference>
<proteinExistence type="predicted"/>
<dbReference type="NCBIfam" id="TIGR00057">
    <property type="entry name" value="L-threonylcarbamoyladenylate synthase"/>
    <property type="match status" value="1"/>
</dbReference>
<dbReference type="AlphaFoldDB" id="A0A6J7BR26"/>
<dbReference type="Gene3D" id="3.90.870.10">
    <property type="entry name" value="DHBP synthase"/>
    <property type="match status" value="1"/>
</dbReference>